<reference evidence="2" key="1">
    <citation type="journal article" date="2020" name="Nature">
        <title>Giant virus diversity and host interactions through global metagenomics.</title>
        <authorList>
            <person name="Schulz F."/>
            <person name="Roux S."/>
            <person name="Paez-Espino D."/>
            <person name="Jungbluth S."/>
            <person name="Walsh D.A."/>
            <person name="Denef V.J."/>
            <person name="McMahon K.D."/>
            <person name="Konstantinidis K.T."/>
            <person name="Eloe-Fadrosh E.A."/>
            <person name="Kyrpides N.C."/>
            <person name="Woyke T."/>
        </authorList>
    </citation>
    <scope>NUCLEOTIDE SEQUENCE</scope>
    <source>
        <strain evidence="2">GVMAG-M-3300023174-92</strain>
    </source>
</reference>
<evidence type="ECO:0000313" key="2">
    <source>
        <dbReference type="EMBL" id="QHT21367.1"/>
    </source>
</evidence>
<dbReference type="Gene3D" id="3.40.525.10">
    <property type="entry name" value="CRAL-TRIO lipid binding domain"/>
    <property type="match status" value="1"/>
</dbReference>
<dbReference type="Pfam" id="PF00650">
    <property type="entry name" value="CRAL_TRIO"/>
    <property type="match status" value="1"/>
</dbReference>
<name>A0A6C0DWY7_9ZZZZ</name>
<proteinExistence type="predicted"/>
<dbReference type="EMBL" id="MN739690">
    <property type="protein sequence ID" value="QHT21367.1"/>
    <property type="molecule type" value="Genomic_DNA"/>
</dbReference>
<sequence length="188" mass="21677">MSNTIGSIQAIEQFKDQYIGAQGKNTFFKKNQKLDSAKAVCEKFDLSDMIKQTVYIIPNTNRIIINYTVFKLYAYPEIYDTLVTYLIFMYETVLQNYQSFELHIILDTFTISAAERYKGVIKLVCDKCNVPTNYSLLLSQMYIYYTPSMIDSITTLLKPFMDDSLTSKITMYSKVDSPGLLKLLIEST</sequence>
<protein>
    <recommendedName>
        <fullName evidence="1">CRAL-TRIO domain-containing protein</fullName>
    </recommendedName>
</protein>
<evidence type="ECO:0000259" key="1">
    <source>
        <dbReference type="Pfam" id="PF00650"/>
    </source>
</evidence>
<dbReference type="InterPro" id="IPR001251">
    <property type="entry name" value="CRAL-TRIO_dom"/>
</dbReference>
<feature type="domain" description="CRAL-TRIO" evidence="1">
    <location>
        <begin position="80"/>
        <end position="180"/>
    </location>
</feature>
<accession>A0A6C0DWY7</accession>
<dbReference type="SUPFAM" id="SSF52087">
    <property type="entry name" value="CRAL/TRIO domain"/>
    <property type="match status" value="1"/>
</dbReference>
<dbReference type="AlphaFoldDB" id="A0A6C0DWY7"/>
<organism evidence="2">
    <name type="scientific">viral metagenome</name>
    <dbReference type="NCBI Taxonomy" id="1070528"/>
    <lineage>
        <taxon>unclassified sequences</taxon>
        <taxon>metagenomes</taxon>
        <taxon>organismal metagenomes</taxon>
    </lineage>
</organism>
<dbReference type="InterPro" id="IPR036865">
    <property type="entry name" value="CRAL-TRIO_dom_sf"/>
</dbReference>